<evidence type="ECO:0000313" key="2">
    <source>
        <dbReference type="EMBL" id="PZX50530.1"/>
    </source>
</evidence>
<dbReference type="InterPro" id="IPR035986">
    <property type="entry name" value="PKD_dom_sf"/>
</dbReference>
<dbReference type="CDD" id="cd00146">
    <property type="entry name" value="PKD"/>
    <property type="match status" value="1"/>
</dbReference>
<dbReference type="SMART" id="SM00089">
    <property type="entry name" value="PKD"/>
    <property type="match status" value="1"/>
</dbReference>
<sequence>MKKFLLTFAIAAIVLGANTSCSDDDKDAIDCTIEAAKVDIHHQVDATDTKKVTFSVEYKGSQTVLDEISWDFGDGTPVEAFSGLTAEHTYADAGNYTVKATVVIQDGDNLCFVEPREEVTAK</sequence>
<dbReference type="AlphaFoldDB" id="A0A2W7QWR7"/>
<dbReference type="Pfam" id="PF18911">
    <property type="entry name" value="PKD_4"/>
    <property type="match status" value="1"/>
</dbReference>
<dbReference type="OrthoDB" id="913005at2"/>
<dbReference type="Gene3D" id="2.60.40.10">
    <property type="entry name" value="Immunoglobulins"/>
    <property type="match status" value="1"/>
</dbReference>
<feature type="domain" description="PKD" evidence="1">
    <location>
        <begin position="35"/>
        <end position="102"/>
    </location>
</feature>
<keyword evidence="3" id="KW-1185">Reference proteome</keyword>
<dbReference type="InterPro" id="IPR022409">
    <property type="entry name" value="PKD/Chitinase_dom"/>
</dbReference>
<accession>A0A2W7QWR7</accession>
<reference evidence="2 3" key="1">
    <citation type="submission" date="2018-06" db="EMBL/GenBank/DDBJ databases">
        <title>Genomic Encyclopedia of Archaeal and Bacterial Type Strains, Phase II (KMG-II): from individual species to whole genera.</title>
        <authorList>
            <person name="Goeker M."/>
        </authorList>
    </citation>
    <scope>NUCLEOTIDE SEQUENCE [LARGE SCALE GENOMIC DNA]</scope>
    <source>
        <strain evidence="2 3">DSM 19830</strain>
    </source>
</reference>
<dbReference type="InterPro" id="IPR000601">
    <property type="entry name" value="PKD_dom"/>
</dbReference>
<comment type="caution">
    <text evidence="2">The sequence shown here is derived from an EMBL/GenBank/DDBJ whole genome shotgun (WGS) entry which is preliminary data.</text>
</comment>
<dbReference type="Proteomes" id="UP000248882">
    <property type="component" value="Unassembled WGS sequence"/>
</dbReference>
<protein>
    <submittedName>
        <fullName evidence="2">PKD domain-containing protein</fullName>
    </submittedName>
</protein>
<dbReference type="RefSeq" id="WP_111320117.1">
    <property type="nucleotide sequence ID" value="NZ_QKZT01000011.1"/>
</dbReference>
<proteinExistence type="predicted"/>
<evidence type="ECO:0000313" key="3">
    <source>
        <dbReference type="Proteomes" id="UP000248882"/>
    </source>
</evidence>
<dbReference type="InterPro" id="IPR013783">
    <property type="entry name" value="Ig-like_fold"/>
</dbReference>
<dbReference type="PROSITE" id="PS50093">
    <property type="entry name" value="PKD"/>
    <property type="match status" value="1"/>
</dbReference>
<evidence type="ECO:0000259" key="1">
    <source>
        <dbReference type="PROSITE" id="PS50093"/>
    </source>
</evidence>
<dbReference type="EMBL" id="QKZT01000011">
    <property type="protein sequence ID" value="PZX50530.1"/>
    <property type="molecule type" value="Genomic_DNA"/>
</dbReference>
<organism evidence="2 3">
    <name type="scientific">Algoriphagus chordae</name>
    <dbReference type="NCBI Taxonomy" id="237019"/>
    <lineage>
        <taxon>Bacteria</taxon>
        <taxon>Pseudomonadati</taxon>
        <taxon>Bacteroidota</taxon>
        <taxon>Cytophagia</taxon>
        <taxon>Cytophagales</taxon>
        <taxon>Cyclobacteriaceae</taxon>
        <taxon>Algoriphagus</taxon>
    </lineage>
</organism>
<dbReference type="SUPFAM" id="SSF49299">
    <property type="entry name" value="PKD domain"/>
    <property type="match status" value="1"/>
</dbReference>
<name>A0A2W7QWR7_9BACT</name>
<gene>
    <name evidence="2" type="ORF">LV85_02631</name>
</gene>